<evidence type="ECO:0000313" key="1">
    <source>
        <dbReference type="EMBL" id="EDK13381.1"/>
    </source>
</evidence>
<proteinExistence type="predicted"/>
<accession>A4NZM7</accession>
<dbReference type="BioCyc" id="HINF375063:G119K-1580-MONOMER"/>
<dbReference type="EMBL" id="AAZJ01000009">
    <property type="protein sequence ID" value="EDK13381.1"/>
    <property type="molecule type" value="Genomic_DNA"/>
</dbReference>
<protein>
    <submittedName>
        <fullName evidence="1">Uncharacterized protein</fullName>
    </submittedName>
</protein>
<dbReference type="AlphaFoldDB" id="A4NZM7"/>
<gene>
    <name evidence="1" type="ORF">CGSHiR3021_02059</name>
</gene>
<reference evidence="1 2" key="1">
    <citation type="journal article" date="2007" name="Genome Biol.">
        <title>Characterization and modeling of the Haemophilus influenzae core and supragenomes based on the complete genomic sequences of Rd and 12 clinical nontypeable strains.</title>
        <authorList>
            <person name="Hogg J.S."/>
            <person name="Hu F.Z."/>
            <person name="Janto B."/>
            <person name="Boissy R."/>
            <person name="Hayes J."/>
            <person name="Keefe R."/>
            <person name="Post J.C."/>
            <person name="Ehrlich G.D."/>
        </authorList>
    </citation>
    <scope>NUCLEOTIDE SEQUENCE [LARGE SCALE GENOMIC DNA]</scope>
    <source>
        <strain evidence="1 2">22.4-21</strain>
    </source>
</reference>
<name>A4NZM7_HAEIF</name>
<dbReference type="Proteomes" id="UP000005596">
    <property type="component" value="Unassembled WGS sequence"/>
</dbReference>
<organism evidence="1 2">
    <name type="scientific">Haemophilus influenzae 22.4-21</name>
    <dbReference type="NCBI Taxonomy" id="375063"/>
    <lineage>
        <taxon>Bacteria</taxon>
        <taxon>Pseudomonadati</taxon>
        <taxon>Pseudomonadota</taxon>
        <taxon>Gammaproteobacteria</taxon>
        <taxon>Pasteurellales</taxon>
        <taxon>Pasteurellaceae</taxon>
        <taxon>Haemophilus</taxon>
    </lineage>
</organism>
<sequence>MKKEFKKWLISLNCEGINSLGINEIVSRVDEELRIVRANEQERIVLEELIAAFNEYKKTAS</sequence>
<evidence type="ECO:0000313" key="2">
    <source>
        <dbReference type="Proteomes" id="UP000005596"/>
    </source>
</evidence>